<dbReference type="PANTHER" id="PTHR35987">
    <property type="entry name" value="PROTEIN PLASTID REDOX INSENSITIVE 2, CHLOROPLASTIC-RELATED"/>
    <property type="match status" value="1"/>
</dbReference>
<dbReference type="Proteomes" id="UP001141806">
    <property type="component" value="Unassembled WGS sequence"/>
</dbReference>
<dbReference type="GO" id="GO:0010468">
    <property type="term" value="P:regulation of gene expression"/>
    <property type="evidence" value="ECO:0007669"/>
    <property type="project" value="InterPro"/>
</dbReference>
<protein>
    <recommendedName>
        <fullName evidence="3">Protein PLASTID REDOX INSENSITIVE 2</fullName>
    </recommendedName>
</protein>
<organism evidence="1 2">
    <name type="scientific">Protea cynaroides</name>
    <dbReference type="NCBI Taxonomy" id="273540"/>
    <lineage>
        <taxon>Eukaryota</taxon>
        <taxon>Viridiplantae</taxon>
        <taxon>Streptophyta</taxon>
        <taxon>Embryophyta</taxon>
        <taxon>Tracheophyta</taxon>
        <taxon>Spermatophyta</taxon>
        <taxon>Magnoliopsida</taxon>
        <taxon>Proteales</taxon>
        <taxon>Proteaceae</taxon>
        <taxon>Protea</taxon>
    </lineage>
</organism>
<dbReference type="InterPro" id="IPR039349">
    <property type="entry name" value="PRIN2"/>
</dbReference>
<comment type="caution">
    <text evidence="1">The sequence shown here is derived from an EMBL/GenBank/DDBJ whole genome shotgun (WGS) entry which is preliminary data.</text>
</comment>
<evidence type="ECO:0000313" key="2">
    <source>
        <dbReference type="Proteomes" id="UP001141806"/>
    </source>
</evidence>
<keyword evidence="2" id="KW-1185">Reference proteome</keyword>
<gene>
    <name evidence="1" type="ORF">NE237_005615</name>
</gene>
<evidence type="ECO:0008006" key="3">
    <source>
        <dbReference type="Google" id="ProtNLM"/>
    </source>
</evidence>
<dbReference type="EMBL" id="JAMYWD010000004">
    <property type="protein sequence ID" value="KAJ4972441.1"/>
    <property type="molecule type" value="Genomic_DNA"/>
</dbReference>
<accession>A0A9Q0KLJ7</accession>
<reference evidence="1" key="1">
    <citation type="journal article" date="2023" name="Plant J.">
        <title>The genome of the king protea, Protea cynaroides.</title>
        <authorList>
            <person name="Chang J."/>
            <person name="Duong T.A."/>
            <person name="Schoeman C."/>
            <person name="Ma X."/>
            <person name="Roodt D."/>
            <person name="Barker N."/>
            <person name="Li Z."/>
            <person name="Van de Peer Y."/>
            <person name="Mizrachi E."/>
        </authorList>
    </citation>
    <scope>NUCLEOTIDE SEQUENCE</scope>
    <source>
        <tissue evidence="1">Young leaves</tissue>
    </source>
</reference>
<proteinExistence type="predicted"/>
<name>A0A9Q0KLJ7_9MAGN</name>
<sequence>MALSFATSYICARISLSPSSRSGTSDVTVNARSLSLIQRLHSPITFVSSFPTISVKPIFIRFSIEPLRLAAQQKYVYPDPIPEFAEAETHKFRRELLKKLSKDKDTFGDELNSVVTVCAEIFSDFLHKEYGGPGTLLVEPFTDMLVALKEKKLPGAPVAARAAILWAQNYVDQDWEVWNSQPSK</sequence>
<evidence type="ECO:0000313" key="1">
    <source>
        <dbReference type="EMBL" id="KAJ4972441.1"/>
    </source>
</evidence>
<dbReference type="OrthoDB" id="1924990at2759"/>
<dbReference type="AlphaFoldDB" id="A0A9Q0KLJ7"/>
<dbReference type="PANTHER" id="PTHR35987:SF3">
    <property type="entry name" value="PROTEIN PLASTID REDOX INSENSITIVE 2-LIKE ISOFORM X1"/>
    <property type="match status" value="1"/>
</dbReference>